<evidence type="ECO:0000256" key="10">
    <source>
        <dbReference type="SAM" id="Phobius"/>
    </source>
</evidence>
<evidence type="ECO:0000256" key="6">
    <source>
        <dbReference type="ARBA" id="ARBA00022475"/>
    </source>
</evidence>
<keyword evidence="8 10" id="KW-1133">Transmembrane helix</keyword>
<feature type="transmembrane region" description="Helical" evidence="10">
    <location>
        <begin position="42"/>
        <end position="62"/>
    </location>
</feature>
<gene>
    <name evidence="11" type="primary">pnuC</name>
    <name evidence="11" type="ORF">NMK71_02280</name>
</gene>
<evidence type="ECO:0000256" key="4">
    <source>
        <dbReference type="ARBA" id="ARBA00017522"/>
    </source>
</evidence>
<evidence type="ECO:0000256" key="3">
    <source>
        <dbReference type="ARBA" id="ARBA00006669"/>
    </source>
</evidence>
<dbReference type="Pfam" id="PF04973">
    <property type="entry name" value="NMN_transporter"/>
    <property type="match status" value="1"/>
</dbReference>
<evidence type="ECO:0000256" key="7">
    <source>
        <dbReference type="ARBA" id="ARBA00022692"/>
    </source>
</evidence>
<dbReference type="InterPro" id="IPR006419">
    <property type="entry name" value="NMN_transpt_PnuC"/>
</dbReference>
<dbReference type="EMBL" id="JANCMU010000001">
    <property type="protein sequence ID" value="MDG4945229.1"/>
    <property type="molecule type" value="Genomic_DNA"/>
</dbReference>
<dbReference type="RefSeq" id="WP_304419914.1">
    <property type="nucleotide sequence ID" value="NZ_JANCMU010000001.1"/>
</dbReference>
<protein>
    <recommendedName>
        <fullName evidence="4">Nicotinamide riboside transporter PnuC</fullName>
    </recommendedName>
</protein>
<dbReference type="AlphaFoldDB" id="A0A9X4MWE6"/>
<keyword evidence="9 10" id="KW-0472">Membrane</keyword>
<organism evidence="11 12">
    <name type="scientific">Profundicola chukchiensis</name>
    <dbReference type="NCBI Taxonomy" id="2961959"/>
    <lineage>
        <taxon>Bacteria</taxon>
        <taxon>Pseudomonadati</taxon>
        <taxon>Bacteroidota</taxon>
        <taxon>Flavobacteriia</taxon>
        <taxon>Flavobacteriales</taxon>
        <taxon>Weeksellaceae</taxon>
        <taxon>Profundicola</taxon>
    </lineage>
</organism>
<dbReference type="NCBIfam" id="TIGR01528">
    <property type="entry name" value="NMN_trans_PnuC"/>
    <property type="match status" value="1"/>
</dbReference>
<comment type="subcellular location">
    <subcellularLocation>
        <location evidence="2">Cell membrane</location>
        <topology evidence="2">Multi-pass membrane protein</topology>
    </subcellularLocation>
</comment>
<keyword evidence="6" id="KW-1003">Cell membrane</keyword>
<comment type="function">
    <text evidence="1">Required for nicotinamide riboside transport across the inner membrane.</text>
</comment>
<evidence type="ECO:0000313" key="12">
    <source>
        <dbReference type="Proteomes" id="UP001152599"/>
    </source>
</evidence>
<sequence length="208" mass="23822">MQEIIDFFLQPYAEATTLDIILEITAALFGVLSVLFAKRGNILVFPTGIISTGIYIYITYVVGYIGDFTINIYYTAMSVYGWILWSNIAQEDQLKISWSETKDWLWTIGIFLFTMAFVIGVYIYFDKFEDWTNYFDVLTTGLAFGSMWLMAKKKVENWLGWIITNIISAPLYFAKGLGFTGIQFIIFLILAVQGYQLWKKAVGKSKVA</sequence>
<evidence type="ECO:0000313" key="11">
    <source>
        <dbReference type="EMBL" id="MDG4945229.1"/>
    </source>
</evidence>
<feature type="transmembrane region" description="Helical" evidence="10">
    <location>
        <begin position="105"/>
        <end position="125"/>
    </location>
</feature>
<evidence type="ECO:0000256" key="9">
    <source>
        <dbReference type="ARBA" id="ARBA00023136"/>
    </source>
</evidence>
<name>A0A9X4MWE6_9FLAO</name>
<feature type="transmembrane region" description="Helical" evidence="10">
    <location>
        <begin position="20"/>
        <end position="37"/>
    </location>
</feature>
<keyword evidence="12" id="KW-1185">Reference proteome</keyword>
<feature type="transmembrane region" description="Helical" evidence="10">
    <location>
        <begin position="180"/>
        <end position="198"/>
    </location>
</feature>
<comment type="similarity">
    <text evidence="3">Belongs to the nicotinamide ribonucleoside (NR) uptake permease (TC 4.B.1) family.</text>
</comment>
<dbReference type="GO" id="GO:0034257">
    <property type="term" value="F:nicotinamide riboside transmembrane transporter activity"/>
    <property type="evidence" value="ECO:0007669"/>
    <property type="project" value="InterPro"/>
</dbReference>
<feature type="transmembrane region" description="Helical" evidence="10">
    <location>
        <begin position="158"/>
        <end position="174"/>
    </location>
</feature>
<evidence type="ECO:0000256" key="2">
    <source>
        <dbReference type="ARBA" id="ARBA00004651"/>
    </source>
</evidence>
<proteinExistence type="inferred from homology"/>
<evidence type="ECO:0000256" key="8">
    <source>
        <dbReference type="ARBA" id="ARBA00022989"/>
    </source>
</evidence>
<evidence type="ECO:0000256" key="5">
    <source>
        <dbReference type="ARBA" id="ARBA00022448"/>
    </source>
</evidence>
<dbReference type="Proteomes" id="UP001152599">
    <property type="component" value="Unassembled WGS sequence"/>
</dbReference>
<dbReference type="GO" id="GO:0005886">
    <property type="term" value="C:plasma membrane"/>
    <property type="evidence" value="ECO:0007669"/>
    <property type="project" value="UniProtKB-SubCell"/>
</dbReference>
<accession>A0A9X4MWE6</accession>
<dbReference type="PANTHER" id="PTHR36122:SF2">
    <property type="entry name" value="NICOTINAMIDE RIBOSIDE TRANSPORTER PNUC"/>
    <property type="match status" value="1"/>
</dbReference>
<keyword evidence="7 10" id="KW-0812">Transmembrane</keyword>
<keyword evidence="5" id="KW-0813">Transport</keyword>
<comment type="caution">
    <text evidence="11">The sequence shown here is derived from an EMBL/GenBank/DDBJ whole genome shotgun (WGS) entry which is preliminary data.</text>
</comment>
<dbReference type="PANTHER" id="PTHR36122">
    <property type="entry name" value="NICOTINAMIDE RIBOSIDE TRANSPORTER PNUC"/>
    <property type="match status" value="1"/>
</dbReference>
<reference evidence="11" key="1">
    <citation type="submission" date="2022-07" db="EMBL/GenBank/DDBJ databases">
        <title>Description and genome-wide analysis of Profundicola chukchiensis gen. nov., sp. nov., marine bacteria isolated from bottom sediments of the Chukchi Sea.</title>
        <authorList>
            <person name="Romanenko L."/>
            <person name="Otstavnykh N."/>
            <person name="Kurilenko V."/>
            <person name="Eremeev V."/>
            <person name="Velansky P."/>
            <person name="Mikhailov V."/>
            <person name="Isaeva M."/>
        </authorList>
    </citation>
    <scope>NUCLEOTIDE SEQUENCE</scope>
    <source>
        <strain evidence="11">KMM 9713</strain>
    </source>
</reference>
<evidence type="ECO:0000256" key="1">
    <source>
        <dbReference type="ARBA" id="ARBA00002672"/>
    </source>
</evidence>